<dbReference type="NCBIfam" id="NF011964">
    <property type="entry name" value="PRK15435.1"/>
    <property type="match status" value="1"/>
</dbReference>
<dbReference type="SUPFAM" id="SSF53155">
    <property type="entry name" value="Methylated DNA-protein cysteine methyltransferase domain"/>
    <property type="match status" value="1"/>
</dbReference>
<dbReference type="InterPro" id="IPR018060">
    <property type="entry name" value="HTH_AraC"/>
</dbReference>
<dbReference type="PANTHER" id="PTHR10815:SF14">
    <property type="entry name" value="BIFUNCTIONAL TRANSCRIPTIONAL ACTIVATOR_DNA REPAIR ENZYME ADA"/>
    <property type="match status" value="1"/>
</dbReference>
<keyword evidence="8" id="KW-0804">Transcription</keyword>
<keyword evidence="7" id="KW-0010">Activator</keyword>
<dbReference type="SMART" id="SM00342">
    <property type="entry name" value="HTH_ARAC"/>
    <property type="match status" value="1"/>
</dbReference>
<dbReference type="GO" id="GO:0032259">
    <property type="term" value="P:methylation"/>
    <property type="evidence" value="ECO:0007669"/>
    <property type="project" value="UniProtKB-KW"/>
</dbReference>
<comment type="cofactor">
    <cofactor evidence="2">
        <name>Zn(2+)</name>
        <dbReference type="ChEBI" id="CHEBI:29105"/>
    </cofactor>
</comment>
<organism evidence="12 13">
    <name type="scientific">Methylocystis borbori</name>
    <dbReference type="NCBI Taxonomy" id="3118750"/>
    <lineage>
        <taxon>Bacteria</taxon>
        <taxon>Pseudomonadati</taxon>
        <taxon>Pseudomonadota</taxon>
        <taxon>Alphaproteobacteria</taxon>
        <taxon>Hyphomicrobiales</taxon>
        <taxon>Methylocystaceae</taxon>
        <taxon>Methylocystis</taxon>
    </lineage>
</organism>
<evidence type="ECO:0000259" key="11">
    <source>
        <dbReference type="PROSITE" id="PS01124"/>
    </source>
</evidence>
<accession>A0ABU7XGH8</accession>
<evidence type="ECO:0000256" key="10">
    <source>
        <dbReference type="ARBA" id="ARBA00049348"/>
    </source>
</evidence>
<dbReference type="GO" id="GO:0008168">
    <property type="term" value="F:methyltransferase activity"/>
    <property type="evidence" value="ECO:0007669"/>
    <property type="project" value="UniProtKB-KW"/>
</dbReference>
<protein>
    <submittedName>
        <fullName evidence="12">Bifunctional DNA-binding transcriptional regulator/O6-methylguanine-DNA methyltransferase Ada</fullName>
        <ecNumber evidence="12">2.1.1.-</ecNumber>
    </submittedName>
</protein>
<dbReference type="InterPro" id="IPR001497">
    <property type="entry name" value="MethylDNA_cys_MeTrfase_AS"/>
</dbReference>
<keyword evidence="5" id="KW-0227">DNA damage</keyword>
<dbReference type="EC" id="2.1.1.-" evidence="12"/>
<keyword evidence="3 12" id="KW-0489">Methyltransferase</keyword>
<dbReference type="Pfam" id="PF01035">
    <property type="entry name" value="DNA_binding_1"/>
    <property type="match status" value="1"/>
</dbReference>
<evidence type="ECO:0000313" key="12">
    <source>
        <dbReference type="EMBL" id="MEF3366493.1"/>
    </source>
</evidence>
<dbReference type="InterPro" id="IPR009057">
    <property type="entry name" value="Homeodomain-like_sf"/>
</dbReference>
<evidence type="ECO:0000256" key="2">
    <source>
        <dbReference type="ARBA" id="ARBA00001947"/>
    </source>
</evidence>
<dbReference type="RefSeq" id="WP_332081505.1">
    <property type="nucleotide sequence ID" value="NZ_JAZHYN010000018.1"/>
</dbReference>
<proteinExistence type="predicted"/>
<dbReference type="Gene3D" id="1.10.10.60">
    <property type="entry name" value="Homeodomain-like"/>
    <property type="match status" value="2"/>
</dbReference>
<dbReference type="Gene3D" id="3.30.160.70">
    <property type="entry name" value="Methylated DNA-protein cysteine methyltransferase domain"/>
    <property type="match status" value="1"/>
</dbReference>
<dbReference type="Proteomes" id="UP001350748">
    <property type="component" value="Unassembled WGS sequence"/>
</dbReference>
<sequence>MEQATDMTQANLLGIADDARWGAVVARDGRCDGDFFYCVTTTGVYCRPSCPSRPAKRANVRFCATAAEAEAAGFRPCRRCGPNAPPREAEDAAKVARACRMIETAETAPTLTELARAAGLSPHHFHRLFSRIAGVTPKAYAQAHRRARLRERLNSSATVTGAIYDSGFNSSGRFYATAKETLGMTPGAYRKGGAREEIRFAIGQSSLGAVLVAASAKGVCAISLGDDPQELLRDLQDRFPRATLIGADEAFERYVAAAVGLVEKPRAPFDLPLDMRGTAFQQRVWAALRKIPAGETASYAEIARRIGAPKAVRAVAGACAANPVSLAVPCHRVLRSDGALSGYYWGVERKRALLEREKER</sequence>
<feature type="domain" description="HTH araC/xylS-type" evidence="11">
    <location>
        <begin position="96"/>
        <end position="192"/>
    </location>
</feature>
<evidence type="ECO:0000313" key="13">
    <source>
        <dbReference type="Proteomes" id="UP001350748"/>
    </source>
</evidence>
<keyword evidence="12" id="KW-0238">DNA-binding</keyword>
<evidence type="ECO:0000256" key="1">
    <source>
        <dbReference type="ARBA" id="ARBA00001286"/>
    </source>
</evidence>
<evidence type="ECO:0000256" key="5">
    <source>
        <dbReference type="ARBA" id="ARBA00022763"/>
    </source>
</evidence>
<dbReference type="InterPro" id="IPR014048">
    <property type="entry name" value="MethylDNA_cys_MeTrfase_DNA-bd"/>
</dbReference>
<comment type="catalytic activity">
    <reaction evidence="10">
        <text>a 6-O-methyl-2'-deoxyguanosine in DNA + L-cysteinyl-[protein] = S-methyl-L-cysteinyl-[protein] + a 2'-deoxyguanosine in DNA</text>
        <dbReference type="Rhea" id="RHEA:24000"/>
        <dbReference type="Rhea" id="RHEA-COMP:10131"/>
        <dbReference type="Rhea" id="RHEA-COMP:10132"/>
        <dbReference type="Rhea" id="RHEA-COMP:11367"/>
        <dbReference type="Rhea" id="RHEA-COMP:11368"/>
        <dbReference type="ChEBI" id="CHEBI:29950"/>
        <dbReference type="ChEBI" id="CHEBI:82612"/>
        <dbReference type="ChEBI" id="CHEBI:85445"/>
        <dbReference type="ChEBI" id="CHEBI:85448"/>
        <dbReference type="EC" id="2.1.1.63"/>
    </reaction>
</comment>
<evidence type="ECO:0000256" key="6">
    <source>
        <dbReference type="ARBA" id="ARBA00023015"/>
    </source>
</evidence>
<evidence type="ECO:0000256" key="9">
    <source>
        <dbReference type="ARBA" id="ARBA00023204"/>
    </source>
</evidence>
<evidence type="ECO:0000256" key="8">
    <source>
        <dbReference type="ARBA" id="ARBA00023163"/>
    </source>
</evidence>
<dbReference type="InterPro" id="IPR036631">
    <property type="entry name" value="MGMT_N_sf"/>
</dbReference>
<dbReference type="Gene3D" id="1.10.10.10">
    <property type="entry name" value="Winged helix-like DNA-binding domain superfamily/Winged helix DNA-binding domain"/>
    <property type="match status" value="1"/>
</dbReference>
<dbReference type="NCBIfam" id="TIGR00589">
    <property type="entry name" value="ogt"/>
    <property type="match status" value="1"/>
</dbReference>
<dbReference type="InterPro" id="IPR004026">
    <property type="entry name" value="Ada_DNA_repair_Zn-bd"/>
</dbReference>
<gene>
    <name evidence="12" type="primary">ada</name>
    <name evidence="12" type="ORF">V3H18_08100</name>
</gene>
<dbReference type="Pfam" id="PF02805">
    <property type="entry name" value="Ada_Zn_binding"/>
    <property type="match status" value="1"/>
</dbReference>
<name>A0ABU7XGH8_9HYPH</name>
<dbReference type="PROSITE" id="PS01124">
    <property type="entry name" value="HTH_ARAC_FAMILY_2"/>
    <property type="match status" value="1"/>
</dbReference>
<comment type="caution">
    <text evidence="12">The sequence shown here is derived from an EMBL/GenBank/DDBJ whole genome shotgun (WGS) entry which is preliminary data.</text>
</comment>
<dbReference type="EMBL" id="JAZHYN010000018">
    <property type="protein sequence ID" value="MEF3366493.1"/>
    <property type="molecule type" value="Genomic_DNA"/>
</dbReference>
<dbReference type="InterPro" id="IPR035451">
    <property type="entry name" value="Ada-like_dom_sf"/>
</dbReference>
<dbReference type="CDD" id="cd06445">
    <property type="entry name" value="ATase"/>
    <property type="match status" value="1"/>
</dbReference>
<dbReference type="InterPro" id="IPR036388">
    <property type="entry name" value="WH-like_DNA-bd_sf"/>
</dbReference>
<dbReference type="SUPFAM" id="SSF46689">
    <property type="entry name" value="Homeodomain-like"/>
    <property type="match status" value="1"/>
</dbReference>
<keyword evidence="13" id="KW-1185">Reference proteome</keyword>
<dbReference type="PROSITE" id="PS00374">
    <property type="entry name" value="MGMT"/>
    <property type="match status" value="1"/>
</dbReference>
<dbReference type="SUPFAM" id="SSF57884">
    <property type="entry name" value="Ada DNA repair protein, N-terminal domain (N-Ada 10)"/>
    <property type="match status" value="1"/>
</dbReference>
<evidence type="ECO:0000256" key="7">
    <source>
        <dbReference type="ARBA" id="ARBA00023159"/>
    </source>
</evidence>
<dbReference type="Gene3D" id="3.40.10.10">
    <property type="entry name" value="DNA Methylphosphotriester Repair Domain"/>
    <property type="match status" value="1"/>
</dbReference>
<keyword evidence="4 12" id="KW-0808">Transferase</keyword>
<evidence type="ECO:0000256" key="3">
    <source>
        <dbReference type="ARBA" id="ARBA00022603"/>
    </source>
</evidence>
<keyword evidence="6" id="KW-0805">Transcription regulation</keyword>
<comment type="catalytic activity">
    <reaction evidence="1">
        <text>a 4-O-methyl-thymidine in DNA + L-cysteinyl-[protein] = a thymidine in DNA + S-methyl-L-cysteinyl-[protein]</text>
        <dbReference type="Rhea" id="RHEA:53428"/>
        <dbReference type="Rhea" id="RHEA-COMP:10131"/>
        <dbReference type="Rhea" id="RHEA-COMP:10132"/>
        <dbReference type="Rhea" id="RHEA-COMP:13555"/>
        <dbReference type="Rhea" id="RHEA-COMP:13556"/>
        <dbReference type="ChEBI" id="CHEBI:29950"/>
        <dbReference type="ChEBI" id="CHEBI:82612"/>
        <dbReference type="ChEBI" id="CHEBI:137386"/>
        <dbReference type="ChEBI" id="CHEBI:137387"/>
        <dbReference type="EC" id="2.1.1.63"/>
    </reaction>
</comment>
<dbReference type="PANTHER" id="PTHR10815">
    <property type="entry name" value="METHYLATED-DNA--PROTEIN-CYSTEINE METHYLTRANSFERASE"/>
    <property type="match status" value="1"/>
</dbReference>
<dbReference type="PIRSF" id="PIRSF000409">
    <property type="entry name" value="Ada"/>
    <property type="match status" value="1"/>
</dbReference>
<keyword evidence="9" id="KW-0234">DNA repair</keyword>
<dbReference type="Pfam" id="PF12833">
    <property type="entry name" value="HTH_18"/>
    <property type="match status" value="1"/>
</dbReference>
<reference evidence="12 13" key="1">
    <citation type="submission" date="2024-02" db="EMBL/GenBank/DDBJ databases">
        <authorList>
            <person name="Grouzdev D."/>
        </authorList>
    </citation>
    <scope>NUCLEOTIDE SEQUENCE [LARGE SCALE GENOMIC DNA]</scope>
    <source>
        <strain evidence="12 13">9N</strain>
    </source>
</reference>
<dbReference type="InterPro" id="IPR036217">
    <property type="entry name" value="MethylDNA_cys_MeTrfase_DNAb"/>
</dbReference>
<dbReference type="SUPFAM" id="SSF46767">
    <property type="entry name" value="Methylated DNA-protein cysteine methyltransferase, C-terminal domain"/>
    <property type="match status" value="1"/>
</dbReference>
<dbReference type="InterPro" id="IPR016221">
    <property type="entry name" value="Bifunct_regulatory_prot_Ada"/>
</dbReference>
<dbReference type="GO" id="GO:0003677">
    <property type="term" value="F:DNA binding"/>
    <property type="evidence" value="ECO:0007669"/>
    <property type="project" value="UniProtKB-KW"/>
</dbReference>
<evidence type="ECO:0000256" key="4">
    <source>
        <dbReference type="ARBA" id="ARBA00022679"/>
    </source>
</evidence>